<name>A0AAD7ZIK3_DIPPU</name>
<keyword evidence="2" id="KW-1185">Reference proteome</keyword>
<gene>
    <name evidence="1" type="ORF">L9F63_024270</name>
</gene>
<dbReference type="Proteomes" id="UP001233999">
    <property type="component" value="Unassembled WGS sequence"/>
</dbReference>
<evidence type="ECO:0000313" key="1">
    <source>
        <dbReference type="EMBL" id="KAJ9580553.1"/>
    </source>
</evidence>
<comment type="caution">
    <text evidence="1">The sequence shown here is derived from an EMBL/GenBank/DDBJ whole genome shotgun (WGS) entry which is preliminary data.</text>
</comment>
<sequence length="81" mass="9067">CYTSPLSIVNTVRDMRSLLAFDDLVERNFRANFLISASPNVRCFPGFSVFIVDLVRQKRVATEAWKKLTGAGSSGRTARKI</sequence>
<accession>A0AAD7ZIK3</accession>
<organism evidence="1 2">
    <name type="scientific">Diploptera punctata</name>
    <name type="common">Pacific beetle cockroach</name>
    <dbReference type="NCBI Taxonomy" id="6984"/>
    <lineage>
        <taxon>Eukaryota</taxon>
        <taxon>Metazoa</taxon>
        <taxon>Ecdysozoa</taxon>
        <taxon>Arthropoda</taxon>
        <taxon>Hexapoda</taxon>
        <taxon>Insecta</taxon>
        <taxon>Pterygota</taxon>
        <taxon>Neoptera</taxon>
        <taxon>Polyneoptera</taxon>
        <taxon>Dictyoptera</taxon>
        <taxon>Blattodea</taxon>
        <taxon>Blaberoidea</taxon>
        <taxon>Blaberidae</taxon>
        <taxon>Diplopterinae</taxon>
        <taxon>Diploptera</taxon>
    </lineage>
</organism>
<dbReference type="EMBL" id="JASPKZ010008274">
    <property type="protein sequence ID" value="KAJ9580553.1"/>
    <property type="molecule type" value="Genomic_DNA"/>
</dbReference>
<evidence type="ECO:0000313" key="2">
    <source>
        <dbReference type="Proteomes" id="UP001233999"/>
    </source>
</evidence>
<proteinExistence type="predicted"/>
<feature type="non-terminal residue" evidence="1">
    <location>
        <position position="81"/>
    </location>
</feature>
<dbReference type="AlphaFoldDB" id="A0AAD7ZIK3"/>
<reference evidence="1" key="1">
    <citation type="journal article" date="2023" name="IScience">
        <title>Live-bearing cockroach genome reveals convergent evolutionary mechanisms linked to viviparity in insects and beyond.</title>
        <authorList>
            <person name="Fouks B."/>
            <person name="Harrison M.C."/>
            <person name="Mikhailova A.A."/>
            <person name="Marchal E."/>
            <person name="English S."/>
            <person name="Carruthers M."/>
            <person name="Jennings E.C."/>
            <person name="Chiamaka E.L."/>
            <person name="Frigard R.A."/>
            <person name="Pippel M."/>
            <person name="Attardo G.M."/>
            <person name="Benoit J.B."/>
            <person name="Bornberg-Bauer E."/>
            <person name="Tobe S.S."/>
        </authorList>
    </citation>
    <scope>NUCLEOTIDE SEQUENCE</scope>
    <source>
        <strain evidence="1">Stay&amp;Tobe</strain>
    </source>
</reference>
<protein>
    <submittedName>
        <fullName evidence="1">Uncharacterized protein</fullName>
    </submittedName>
</protein>
<feature type="non-terminal residue" evidence="1">
    <location>
        <position position="1"/>
    </location>
</feature>
<reference evidence="1" key="2">
    <citation type="submission" date="2023-05" db="EMBL/GenBank/DDBJ databases">
        <authorList>
            <person name="Fouks B."/>
        </authorList>
    </citation>
    <scope>NUCLEOTIDE SEQUENCE</scope>
    <source>
        <strain evidence="1">Stay&amp;Tobe</strain>
        <tissue evidence="1">Testes</tissue>
    </source>
</reference>